<dbReference type="GO" id="GO:0003882">
    <property type="term" value="F:CDP-diacylglycerol-serine O-phosphatidyltransferase activity"/>
    <property type="evidence" value="ECO:0007669"/>
    <property type="project" value="UniProtKB-EC"/>
</dbReference>
<evidence type="ECO:0000256" key="4">
    <source>
        <dbReference type="ARBA" id="ARBA00013174"/>
    </source>
</evidence>
<dbReference type="PANTHER" id="PTHR14269">
    <property type="entry name" value="CDP-DIACYLGLYCEROL--GLYCEROL-3-PHOSPHATE 3-PHOSPHATIDYLTRANSFERASE-RELATED"/>
    <property type="match status" value="1"/>
</dbReference>
<organism evidence="17 18">
    <name type="scientific">Arcticibacter pallidicorallinus</name>
    <dbReference type="NCBI Taxonomy" id="1259464"/>
    <lineage>
        <taxon>Bacteria</taxon>
        <taxon>Pseudomonadati</taxon>
        <taxon>Bacteroidota</taxon>
        <taxon>Sphingobacteriia</taxon>
        <taxon>Sphingobacteriales</taxon>
        <taxon>Sphingobacteriaceae</taxon>
        <taxon>Arcticibacter</taxon>
    </lineage>
</organism>
<dbReference type="InterPro" id="IPR004533">
    <property type="entry name" value="CDP-diaglyc--ser_O-PTrfase"/>
</dbReference>
<keyword evidence="18" id="KW-1185">Reference proteome</keyword>
<evidence type="ECO:0000256" key="1">
    <source>
        <dbReference type="ARBA" id="ARBA00000287"/>
    </source>
</evidence>
<dbReference type="GO" id="GO:0008654">
    <property type="term" value="P:phospholipid biosynthetic process"/>
    <property type="evidence" value="ECO:0007669"/>
    <property type="project" value="UniProtKB-KW"/>
</dbReference>
<feature type="transmembrane region" description="Helical" evidence="16">
    <location>
        <begin position="96"/>
        <end position="113"/>
    </location>
</feature>
<dbReference type="GO" id="GO:0012505">
    <property type="term" value="C:endomembrane system"/>
    <property type="evidence" value="ECO:0007669"/>
    <property type="project" value="UniProtKB-SubCell"/>
</dbReference>
<dbReference type="EMBL" id="PVTH01000001">
    <property type="protein sequence ID" value="PRY55474.1"/>
    <property type="molecule type" value="Genomic_DNA"/>
</dbReference>
<evidence type="ECO:0000256" key="10">
    <source>
        <dbReference type="ARBA" id="ARBA00023098"/>
    </source>
</evidence>
<dbReference type="NCBIfam" id="TIGR00473">
    <property type="entry name" value="pssA"/>
    <property type="match status" value="1"/>
</dbReference>
<dbReference type="InterPro" id="IPR043130">
    <property type="entry name" value="CDP-OH_PTrfase_TM_dom"/>
</dbReference>
<dbReference type="Pfam" id="PF01066">
    <property type="entry name" value="CDP-OH_P_transf"/>
    <property type="match status" value="1"/>
</dbReference>
<dbReference type="GO" id="GO:0016020">
    <property type="term" value="C:membrane"/>
    <property type="evidence" value="ECO:0007669"/>
    <property type="project" value="InterPro"/>
</dbReference>
<accession>A0A2T0UC56</accession>
<evidence type="ECO:0000313" key="17">
    <source>
        <dbReference type="EMBL" id="PRY55474.1"/>
    </source>
</evidence>
<feature type="transmembrane region" description="Helical" evidence="16">
    <location>
        <begin position="153"/>
        <end position="174"/>
    </location>
</feature>
<sequence length="232" mass="25590">MKKHIPNAITCLNLFSGCIGVTFAFSNDLTLAAYFIVIAALFDFVDGLIARALHVYSPMGKELDSLADMISFGLLPAAIVYQLFLQAPQVGEMSEYLKFSAFFIAMFSALRLAKFNIDPRQGDHFIGLPTPANALLVGSLPMIIAAGSGALDAYILNPFFLFVFSIGTGFLLVMEVPLISLKFKNFGLEENLFRYILLGSSVLLILLLQFVAIPIIIFIYIVLSIIQFTRLR</sequence>
<evidence type="ECO:0000256" key="16">
    <source>
        <dbReference type="SAM" id="Phobius"/>
    </source>
</evidence>
<keyword evidence="13" id="KW-1208">Phospholipid metabolism</keyword>
<keyword evidence="9 16" id="KW-1133">Transmembrane helix</keyword>
<comment type="caution">
    <text evidence="17">The sequence shown here is derived from an EMBL/GenBank/DDBJ whole genome shotgun (WGS) entry which is preliminary data.</text>
</comment>
<comment type="subcellular location">
    <subcellularLocation>
        <location evidence="2">Endomembrane system</location>
        <topology evidence="2">Multi-pass membrane protein</topology>
    </subcellularLocation>
</comment>
<name>A0A2T0UC56_9SPHI</name>
<gene>
    <name evidence="17" type="ORF">B0I27_101445</name>
</gene>
<feature type="transmembrane region" description="Helical" evidence="16">
    <location>
        <begin position="7"/>
        <end position="25"/>
    </location>
</feature>
<evidence type="ECO:0000256" key="2">
    <source>
        <dbReference type="ARBA" id="ARBA00004127"/>
    </source>
</evidence>
<evidence type="ECO:0000256" key="8">
    <source>
        <dbReference type="ARBA" id="ARBA00022692"/>
    </source>
</evidence>
<evidence type="ECO:0000256" key="12">
    <source>
        <dbReference type="ARBA" id="ARBA00023209"/>
    </source>
</evidence>
<dbReference type="Gene3D" id="1.20.120.1760">
    <property type="match status" value="1"/>
</dbReference>
<dbReference type="InterPro" id="IPR050324">
    <property type="entry name" value="CDP-alcohol_PTase-I"/>
</dbReference>
<evidence type="ECO:0000256" key="9">
    <source>
        <dbReference type="ARBA" id="ARBA00022989"/>
    </source>
</evidence>
<feature type="transmembrane region" description="Helical" evidence="16">
    <location>
        <begin position="125"/>
        <end position="147"/>
    </location>
</feature>
<dbReference type="AlphaFoldDB" id="A0A2T0UC56"/>
<feature type="transmembrane region" description="Helical" evidence="16">
    <location>
        <begin position="65"/>
        <end position="84"/>
    </location>
</feature>
<evidence type="ECO:0000256" key="13">
    <source>
        <dbReference type="ARBA" id="ARBA00023264"/>
    </source>
</evidence>
<evidence type="ECO:0000256" key="3">
    <source>
        <dbReference type="ARBA" id="ARBA00010441"/>
    </source>
</evidence>
<evidence type="ECO:0000256" key="15">
    <source>
        <dbReference type="RuleBase" id="RU003750"/>
    </source>
</evidence>
<comment type="catalytic activity">
    <reaction evidence="1">
        <text>a CDP-1,2-diacyl-sn-glycerol + L-serine = a 1,2-diacyl-sn-glycero-3-phospho-L-serine + CMP + H(+)</text>
        <dbReference type="Rhea" id="RHEA:16913"/>
        <dbReference type="ChEBI" id="CHEBI:15378"/>
        <dbReference type="ChEBI" id="CHEBI:33384"/>
        <dbReference type="ChEBI" id="CHEBI:57262"/>
        <dbReference type="ChEBI" id="CHEBI:58332"/>
        <dbReference type="ChEBI" id="CHEBI:60377"/>
        <dbReference type="EC" id="2.7.8.8"/>
    </reaction>
</comment>
<evidence type="ECO:0000256" key="14">
    <source>
        <dbReference type="ARBA" id="ARBA00032361"/>
    </source>
</evidence>
<evidence type="ECO:0000256" key="5">
    <source>
        <dbReference type="ARBA" id="ARBA00017171"/>
    </source>
</evidence>
<evidence type="ECO:0000313" key="18">
    <source>
        <dbReference type="Proteomes" id="UP000238034"/>
    </source>
</evidence>
<dbReference type="RefSeq" id="WP_106290916.1">
    <property type="nucleotide sequence ID" value="NZ_PVTH01000001.1"/>
</dbReference>
<comment type="similarity">
    <text evidence="3 15">Belongs to the CDP-alcohol phosphatidyltransferase class-I family.</text>
</comment>
<dbReference type="OrthoDB" id="9777147at2"/>
<dbReference type="InterPro" id="IPR048254">
    <property type="entry name" value="CDP_ALCOHOL_P_TRANSF_CS"/>
</dbReference>
<feature type="transmembrane region" description="Helical" evidence="16">
    <location>
        <begin position="31"/>
        <end position="53"/>
    </location>
</feature>
<dbReference type="Proteomes" id="UP000238034">
    <property type="component" value="Unassembled WGS sequence"/>
</dbReference>
<evidence type="ECO:0000256" key="11">
    <source>
        <dbReference type="ARBA" id="ARBA00023136"/>
    </source>
</evidence>
<evidence type="ECO:0000256" key="6">
    <source>
        <dbReference type="ARBA" id="ARBA00022516"/>
    </source>
</evidence>
<dbReference type="PANTHER" id="PTHR14269:SF61">
    <property type="entry name" value="CDP-DIACYLGLYCEROL--SERINE O-PHOSPHATIDYLTRANSFERASE"/>
    <property type="match status" value="1"/>
</dbReference>
<dbReference type="PROSITE" id="PS00379">
    <property type="entry name" value="CDP_ALCOHOL_P_TRANSF"/>
    <property type="match status" value="1"/>
</dbReference>
<dbReference type="EC" id="2.7.8.8" evidence="4"/>
<proteinExistence type="inferred from homology"/>
<reference evidence="17 18" key="1">
    <citation type="submission" date="2018-03" db="EMBL/GenBank/DDBJ databases">
        <title>Genomic Encyclopedia of Type Strains, Phase III (KMG-III): the genomes of soil and plant-associated and newly described type strains.</title>
        <authorList>
            <person name="Whitman W."/>
        </authorList>
    </citation>
    <scope>NUCLEOTIDE SEQUENCE [LARGE SCALE GENOMIC DNA]</scope>
    <source>
        <strain evidence="17 18">CGMCC 1.9313</strain>
    </source>
</reference>
<keyword evidence="12" id="KW-0594">Phospholipid biosynthesis</keyword>
<keyword evidence="11 16" id="KW-0472">Membrane</keyword>
<keyword evidence="7 15" id="KW-0808">Transferase</keyword>
<dbReference type="PROSITE" id="PS51257">
    <property type="entry name" value="PROKAR_LIPOPROTEIN"/>
    <property type="match status" value="1"/>
</dbReference>
<protein>
    <recommendedName>
        <fullName evidence="5">CDP-diacylglycerol--serine O-phosphatidyltransferase</fullName>
        <ecNumber evidence="4">2.7.8.8</ecNumber>
    </recommendedName>
    <alternativeName>
        <fullName evidence="14">Phosphatidylserine synthase</fullName>
    </alternativeName>
</protein>
<keyword evidence="8 16" id="KW-0812">Transmembrane</keyword>
<keyword evidence="10" id="KW-0443">Lipid metabolism</keyword>
<dbReference type="InterPro" id="IPR000462">
    <property type="entry name" value="CDP-OH_P_trans"/>
</dbReference>
<evidence type="ECO:0000256" key="7">
    <source>
        <dbReference type="ARBA" id="ARBA00022679"/>
    </source>
</evidence>
<keyword evidence="6" id="KW-0444">Lipid biosynthesis</keyword>
<feature type="transmembrane region" description="Helical" evidence="16">
    <location>
        <begin position="195"/>
        <end position="226"/>
    </location>
</feature>